<accession>A0A545TNL1</accession>
<keyword evidence="3" id="KW-1185">Reference proteome</keyword>
<gene>
    <name evidence="2" type="ORF">FKG94_12340</name>
</gene>
<organism evidence="2 3">
    <name type="scientific">Exilibacterium tricleocarpae</name>
    <dbReference type="NCBI Taxonomy" id="2591008"/>
    <lineage>
        <taxon>Bacteria</taxon>
        <taxon>Pseudomonadati</taxon>
        <taxon>Pseudomonadota</taxon>
        <taxon>Gammaproteobacteria</taxon>
        <taxon>Cellvibrionales</taxon>
        <taxon>Cellvibrionaceae</taxon>
        <taxon>Exilibacterium</taxon>
    </lineage>
</organism>
<keyword evidence="1" id="KW-1133">Transmembrane helix</keyword>
<dbReference type="OrthoDB" id="2955631at2"/>
<evidence type="ECO:0000313" key="2">
    <source>
        <dbReference type="EMBL" id="TQV78804.1"/>
    </source>
</evidence>
<dbReference type="RefSeq" id="WP_142904639.1">
    <property type="nucleotide sequence ID" value="NZ_ML660093.1"/>
</dbReference>
<dbReference type="EMBL" id="VHSG01000012">
    <property type="protein sequence ID" value="TQV78804.1"/>
    <property type="molecule type" value="Genomic_DNA"/>
</dbReference>
<dbReference type="AlphaFoldDB" id="A0A545TNL1"/>
<dbReference type="InterPro" id="IPR018723">
    <property type="entry name" value="DUF2254_membrane"/>
</dbReference>
<evidence type="ECO:0000256" key="1">
    <source>
        <dbReference type="SAM" id="Phobius"/>
    </source>
</evidence>
<sequence length="471" mass="51800">MLNRLAKFWDSLQGSYWFIPSLMAVGAFLLAHVLTANNQYLQNTYAQYLQWLYLSKPEGARILLSTIAGSMITVAGVTFSITIASVAYATTQYGPRLLTNFMEDRGNQFTLGTFIATFLYCLLVLRTIANADVPTLQPGDAGVTGAFVPHIAVAFGVLLGIASICVLIYFIHHVPASIHASNVIADIGASLIDRIKVIYPNSLQPAADTQESTDYAELVVDKIDIQASQSIESSGNGYLQFLDLDYLHNIACDIDGTIVVNCRPGDYLSQSSCLGWTITPDAANTLAAPDLDKAFIIGTKRTPAQDILFLSNELVEIAVRALSPGINDPFTAMDCMDWLSSACRCLATRRVDKPDYLDEDGTLRLLYRQVDFTEFTQTTYTRLSAYAATDRNAALHFLTTIGRVVISCPLQSQRQTLLSLLTPMLERAKQQHCEGDVKELQRRKAILEGIAASPMLVNRHLLREHWLAGGT</sequence>
<reference evidence="2 3" key="1">
    <citation type="submission" date="2019-06" db="EMBL/GenBank/DDBJ databases">
        <title>Whole genome sequence for Cellvibrionaceae sp. R142.</title>
        <authorList>
            <person name="Wang G."/>
        </authorList>
    </citation>
    <scope>NUCLEOTIDE SEQUENCE [LARGE SCALE GENOMIC DNA]</scope>
    <source>
        <strain evidence="2 3">R142</strain>
    </source>
</reference>
<comment type="caution">
    <text evidence="2">The sequence shown here is derived from an EMBL/GenBank/DDBJ whole genome shotgun (WGS) entry which is preliminary data.</text>
</comment>
<feature type="transmembrane region" description="Helical" evidence="1">
    <location>
        <begin position="149"/>
        <end position="171"/>
    </location>
</feature>
<feature type="transmembrane region" description="Helical" evidence="1">
    <location>
        <begin position="109"/>
        <end position="129"/>
    </location>
</feature>
<keyword evidence="1" id="KW-0472">Membrane</keyword>
<proteinExistence type="predicted"/>
<protein>
    <submittedName>
        <fullName evidence="2">DUF2254 domain-containing protein</fullName>
    </submittedName>
</protein>
<feature type="transmembrane region" description="Helical" evidence="1">
    <location>
        <begin position="16"/>
        <end position="35"/>
    </location>
</feature>
<feature type="transmembrane region" description="Helical" evidence="1">
    <location>
        <begin position="62"/>
        <end position="88"/>
    </location>
</feature>
<evidence type="ECO:0000313" key="3">
    <source>
        <dbReference type="Proteomes" id="UP000319732"/>
    </source>
</evidence>
<dbReference type="Proteomes" id="UP000319732">
    <property type="component" value="Unassembled WGS sequence"/>
</dbReference>
<keyword evidence="1" id="KW-0812">Transmembrane</keyword>
<name>A0A545TNL1_9GAMM</name>
<dbReference type="Pfam" id="PF10011">
    <property type="entry name" value="DUF2254"/>
    <property type="match status" value="1"/>
</dbReference>